<evidence type="ECO:0000313" key="4">
    <source>
        <dbReference type="EMBL" id="KAF8900264.1"/>
    </source>
</evidence>
<reference evidence="4" key="1">
    <citation type="submission" date="2020-11" db="EMBL/GenBank/DDBJ databases">
        <authorList>
            <consortium name="DOE Joint Genome Institute"/>
            <person name="Ahrendt S."/>
            <person name="Riley R."/>
            <person name="Andreopoulos W."/>
            <person name="LaButti K."/>
            <person name="Pangilinan J."/>
            <person name="Ruiz-duenas F.J."/>
            <person name="Barrasa J.M."/>
            <person name="Sanchez-Garcia M."/>
            <person name="Camarero S."/>
            <person name="Miyauchi S."/>
            <person name="Serrano A."/>
            <person name="Linde D."/>
            <person name="Babiker R."/>
            <person name="Drula E."/>
            <person name="Ayuso-Fernandez I."/>
            <person name="Pacheco R."/>
            <person name="Padilla G."/>
            <person name="Ferreira P."/>
            <person name="Barriuso J."/>
            <person name="Kellner H."/>
            <person name="Castanera R."/>
            <person name="Alfaro M."/>
            <person name="Ramirez L."/>
            <person name="Pisabarro A.G."/>
            <person name="Kuo A."/>
            <person name="Tritt A."/>
            <person name="Lipzen A."/>
            <person name="He G."/>
            <person name="Yan M."/>
            <person name="Ng V."/>
            <person name="Cullen D."/>
            <person name="Martin F."/>
            <person name="Rosso M.-N."/>
            <person name="Henrissat B."/>
            <person name="Hibbett D."/>
            <person name="Martinez A.T."/>
            <person name="Grigoriev I.V."/>
        </authorList>
    </citation>
    <scope>NUCLEOTIDE SEQUENCE</scope>
    <source>
        <strain evidence="4">AH 44721</strain>
    </source>
</reference>
<keyword evidence="2" id="KW-0560">Oxidoreductase</keyword>
<dbReference type="InterPro" id="IPR021765">
    <property type="entry name" value="UstYa-like"/>
</dbReference>
<dbReference type="PANTHER" id="PTHR33365:SF11">
    <property type="entry name" value="TAT PATHWAY SIGNAL SEQUENCE"/>
    <property type="match status" value="1"/>
</dbReference>
<sequence length="209" mass="23848">MKTHILSVYSSLTLVAILLQGISLLNALMVWMDVDMLQTILADKEEIHNLGEIPLSRAPVAMIFVADKHYGMQADEEWESLFGDNSGFIRLDAVSNPFELSLYHQLHCLNGLRKLLIHPGWEGDEEKEWHFRHCLNFLRQAILCNGDTTLEPSFQYELENGTSVPASHGTNVAQECRDWTAVRSFVENNGRSFRDIPYNLSLKQGSEQW</sequence>
<evidence type="ECO:0000256" key="1">
    <source>
        <dbReference type="ARBA" id="ARBA00004685"/>
    </source>
</evidence>
<evidence type="ECO:0000256" key="3">
    <source>
        <dbReference type="ARBA" id="ARBA00035112"/>
    </source>
</evidence>
<dbReference type="GO" id="GO:0016491">
    <property type="term" value="F:oxidoreductase activity"/>
    <property type="evidence" value="ECO:0007669"/>
    <property type="project" value="UniProtKB-KW"/>
</dbReference>
<accession>A0A9P5NPG6</accession>
<gene>
    <name evidence="4" type="ORF">CPB84DRAFT_1962444</name>
</gene>
<organism evidence="4 5">
    <name type="scientific">Gymnopilus junonius</name>
    <name type="common">Spectacular rustgill mushroom</name>
    <name type="synonym">Gymnopilus spectabilis subsp. junonius</name>
    <dbReference type="NCBI Taxonomy" id="109634"/>
    <lineage>
        <taxon>Eukaryota</taxon>
        <taxon>Fungi</taxon>
        <taxon>Dikarya</taxon>
        <taxon>Basidiomycota</taxon>
        <taxon>Agaricomycotina</taxon>
        <taxon>Agaricomycetes</taxon>
        <taxon>Agaricomycetidae</taxon>
        <taxon>Agaricales</taxon>
        <taxon>Agaricineae</taxon>
        <taxon>Hymenogastraceae</taxon>
        <taxon>Gymnopilus</taxon>
    </lineage>
</organism>
<dbReference type="PANTHER" id="PTHR33365">
    <property type="entry name" value="YALI0B05434P"/>
    <property type="match status" value="1"/>
</dbReference>
<dbReference type="Proteomes" id="UP000724874">
    <property type="component" value="Unassembled WGS sequence"/>
</dbReference>
<dbReference type="OrthoDB" id="3687641at2759"/>
<proteinExistence type="inferred from homology"/>
<comment type="caution">
    <text evidence="4">The sequence shown here is derived from an EMBL/GenBank/DDBJ whole genome shotgun (WGS) entry which is preliminary data.</text>
</comment>
<evidence type="ECO:0000256" key="2">
    <source>
        <dbReference type="ARBA" id="ARBA00023002"/>
    </source>
</evidence>
<comment type="similarity">
    <text evidence="3">Belongs to the ustYa family.</text>
</comment>
<name>A0A9P5NPG6_GYMJU</name>
<dbReference type="EMBL" id="JADNYJ010000048">
    <property type="protein sequence ID" value="KAF8900264.1"/>
    <property type="molecule type" value="Genomic_DNA"/>
</dbReference>
<comment type="pathway">
    <text evidence="1">Mycotoxin biosynthesis.</text>
</comment>
<dbReference type="GO" id="GO:0043386">
    <property type="term" value="P:mycotoxin biosynthetic process"/>
    <property type="evidence" value="ECO:0007669"/>
    <property type="project" value="InterPro"/>
</dbReference>
<dbReference type="Pfam" id="PF11807">
    <property type="entry name" value="UstYa"/>
    <property type="match status" value="1"/>
</dbReference>
<dbReference type="AlphaFoldDB" id="A0A9P5NPG6"/>
<protein>
    <submittedName>
        <fullName evidence="4">Uncharacterized protein</fullName>
    </submittedName>
</protein>
<keyword evidence="5" id="KW-1185">Reference proteome</keyword>
<evidence type="ECO:0000313" key="5">
    <source>
        <dbReference type="Proteomes" id="UP000724874"/>
    </source>
</evidence>